<dbReference type="PANTHER" id="PTHR18964">
    <property type="entry name" value="ROK (REPRESSOR, ORF, KINASE) FAMILY"/>
    <property type="match status" value="1"/>
</dbReference>
<dbReference type="AlphaFoldDB" id="A0A1G7QUG0"/>
<keyword evidence="4" id="KW-0808">Transferase</keyword>
<protein>
    <submittedName>
        <fullName evidence="4">Sugar kinase of the NBD/HSP70 family, may contain an N-terminal HTH domain</fullName>
    </submittedName>
</protein>
<organism evidence="4 5">
    <name type="scientific">Celeribacter baekdonensis</name>
    <dbReference type="NCBI Taxonomy" id="875171"/>
    <lineage>
        <taxon>Bacteria</taxon>
        <taxon>Pseudomonadati</taxon>
        <taxon>Pseudomonadota</taxon>
        <taxon>Alphaproteobacteria</taxon>
        <taxon>Rhodobacterales</taxon>
        <taxon>Roseobacteraceae</taxon>
        <taxon>Celeribacter</taxon>
    </lineage>
</organism>
<accession>A0A1G7QUG0</accession>
<evidence type="ECO:0000313" key="5">
    <source>
        <dbReference type="Proteomes" id="UP000182284"/>
    </source>
</evidence>
<sequence>MADQTLAKFVNQRRILTLLRTRGALSRAELSRSLGLTQATISRLTSQMIKRGHLREVKAAMPGKEREPGRPGIALEVDPVGAYFVGVEIGVSTLRIVLLDLSANVAEAVETKLASKPTPQLAADAIATTIKRFAEKASYRGRVVGVGVTVPGLVTSEGFIVNLPILGWKNTDFRSYLMSATDLPVTIENNANAAAFGAVYTQPGLVAPYTVFLKLGTGCGGAAIVNGRLLRGVDGTGLELGHIHVGEMGAVCSCGQRGCLETWVNLAALSRAWTGEEPGPVDLNLLPDEVASACDRGDARAIGATSSIAQHLATGLVSLINVFNPAQVVLGGAMIPVLRRALAEVKASVATRIIPGTRMPDILISPLGAYECAIGAACISHHVSFDISNVEIGGVFEETYRVSPGTSLTSKADMPAREAASNPSSLSS</sequence>
<evidence type="ECO:0000313" key="4">
    <source>
        <dbReference type="EMBL" id="SDG02145.1"/>
    </source>
</evidence>
<evidence type="ECO:0000256" key="2">
    <source>
        <dbReference type="SAM" id="MobiDB-lite"/>
    </source>
</evidence>
<dbReference type="InterPro" id="IPR043129">
    <property type="entry name" value="ATPase_NBD"/>
</dbReference>
<dbReference type="Gene3D" id="1.10.10.10">
    <property type="entry name" value="Winged helix-like DNA-binding domain superfamily/Winged helix DNA-binding domain"/>
    <property type="match status" value="1"/>
</dbReference>
<dbReference type="RefSeq" id="WP_074646249.1">
    <property type="nucleotide sequence ID" value="NZ_FNBL01000010.1"/>
</dbReference>
<dbReference type="SUPFAM" id="SSF46785">
    <property type="entry name" value="Winged helix' DNA-binding domain"/>
    <property type="match status" value="1"/>
</dbReference>
<dbReference type="Proteomes" id="UP000182284">
    <property type="component" value="Unassembled WGS sequence"/>
</dbReference>
<dbReference type="GO" id="GO:0016301">
    <property type="term" value="F:kinase activity"/>
    <property type="evidence" value="ECO:0007669"/>
    <property type="project" value="UniProtKB-KW"/>
</dbReference>
<gene>
    <name evidence="4" type="ORF">SAMN04488117_11080</name>
</gene>
<comment type="similarity">
    <text evidence="1">Belongs to the ROK (NagC/XylR) family.</text>
</comment>
<dbReference type="InterPro" id="IPR036390">
    <property type="entry name" value="WH_DNA-bd_sf"/>
</dbReference>
<dbReference type="GO" id="GO:0003700">
    <property type="term" value="F:DNA-binding transcription factor activity"/>
    <property type="evidence" value="ECO:0007669"/>
    <property type="project" value="InterPro"/>
</dbReference>
<dbReference type="Pfam" id="PF01047">
    <property type="entry name" value="MarR"/>
    <property type="match status" value="1"/>
</dbReference>
<dbReference type="Gene3D" id="3.30.420.40">
    <property type="match status" value="2"/>
</dbReference>
<evidence type="ECO:0000259" key="3">
    <source>
        <dbReference type="Pfam" id="PF01047"/>
    </source>
</evidence>
<dbReference type="PANTHER" id="PTHR18964:SF149">
    <property type="entry name" value="BIFUNCTIONAL UDP-N-ACETYLGLUCOSAMINE 2-EPIMERASE_N-ACETYLMANNOSAMINE KINASE"/>
    <property type="match status" value="1"/>
</dbReference>
<dbReference type="EMBL" id="FNBL01000010">
    <property type="protein sequence ID" value="SDG02145.1"/>
    <property type="molecule type" value="Genomic_DNA"/>
</dbReference>
<dbReference type="InterPro" id="IPR036388">
    <property type="entry name" value="WH-like_DNA-bd_sf"/>
</dbReference>
<dbReference type="Pfam" id="PF00480">
    <property type="entry name" value="ROK"/>
    <property type="match status" value="1"/>
</dbReference>
<keyword evidence="4" id="KW-0418">Kinase</keyword>
<dbReference type="InterPro" id="IPR000600">
    <property type="entry name" value="ROK"/>
</dbReference>
<name>A0A1G7QUG0_9RHOB</name>
<feature type="domain" description="HTH marR-type" evidence="3">
    <location>
        <begin position="11"/>
        <end position="53"/>
    </location>
</feature>
<reference evidence="4 5" key="1">
    <citation type="submission" date="2016-10" db="EMBL/GenBank/DDBJ databases">
        <authorList>
            <person name="de Groot N.N."/>
        </authorList>
    </citation>
    <scope>NUCLEOTIDE SEQUENCE [LARGE SCALE GENOMIC DNA]</scope>
    <source>
        <strain evidence="4 5">DSM 27375</strain>
    </source>
</reference>
<dbReference type="SUPFAM" id="SSF53067">
    <property type="entry name" value="Actin-like ATPase domain"/>
    <property type="match status" value="1"/>
</dbReference>
<proteinExistence type="inferred from homology"/>
<evidence type="ECO:0000256" key="1">
    <source>
        <dbReference type="ARBA" id="ARBA00006479"/>
    </source>
</evidence>
<dbReference type="InterPro" id="IPR000835">
    <property type="entry name" value="HTH_MarR-typ"/>
</dbReference>
<feature type="region of interest" description="Disordered" evidence="2">
    <location>
        <begin position="405"/>
        <end position="428"/>
    </location>
</feature>
<dbReference type="OrthoDB" id="49685at2"/>